<reference evidence="3 4" key="1">
    <citation type="journal article" date="2011" name="Science">
        <title>The ecoresponsive genome of Daphnia pulex.</title>
        <authorList>
            <person name="Colbourne J.K."/>
            <person name="Pfrender M.E."/>
            <person name="Gilbert D."/>
            <person name="Thomas W.K."/>
            <person name="Tucker A."/>
            <person name="Oakley T.H."/>
            <person name="Tokishita S."/>
            <person name="Aerts A."/>
            <person name="Arnold G.J."/>
            <person name="Basu M.K."/>
            <person name="Bauer D.J."/>
            <person name="Caceres C.E."/>
            <person name="Carmel L."/>
            <person name="Casola C."/>
            <person name="Choi J.H."/>
            <person name="Detter J.C."/>
            <person name="Dong Q."/>
            <person name="Dusheyko S."/>
            <person name="Eads B.D."/>
            <person name="Frohlich T."/>
            <person name="Geiler-Samerotte K.A."/>
            <person name="Gerlach D."/>
            <person name="Hatcher P."/>
            <person name="Jogdeo S."/>
            <person name="Krijgsveld J."/>
            <person name="Kriventseva E.V."/>
            <person name="Kultz D."/>
            <person name="Laforsch C."/>
            <person name="Lindquist E."/>
            <person name="Lopez J."/>
            <person name="Manak J.R."/>
            <person name="Muller J."/>
            <person name="Pangilinan J."/>
            <person name="Patwardhan R.P."/>
            <person name="Pitluck S."/>
            <person name="Pritham E.J."/>
            <person name="Rechtsteiner A."/>
            <person name="Rho M."/>
            <person name="Rogozin I.B."/>
            <person name="Sakarya O."/>
            <person name="Salamov A."/>
            <person name="Schaack S."/>
            <person name="Shapiro H."/>
            <person name="Shiga Y."/>
            <person name="Skalitzky C."/>
            <person name="Smith Z."/>
            <person name="Souvorov A."/>
            <person name="Sung W."/>
            <person name="Tang Z."/>
            <person name="Tsuchiya D."/>
            <person name="Tu H."/>
            <person name="Vos H."/>
            <person name="Wang M."/>
            <person name="Wolf Y.I."/>
            <person name="Yamagata H."/>
            <person name="Yamada T."/>
            <person name="Ye Y."/>
            <person name="Shaw J.R."/>
            <person name="Andrews J."/>
            <person name="Crease T.J."/>
            <person name="Tang H."/>
            <person name="Lucas S.M."/>
            <person name="Robertson H.M."/>
            <person name="Bork P."/>
            <person name="Koonin E.V."/>
            <person name="Zdobnov E.M."/>
            <person name="Grigoriev I.V."/>
            <person name="Lynch M."/>
            <person name="Boore J.L."/>
        </authorList>
    </citation>
    <scope>NUCLEOTIDE SEQUENCE [LARGE SCALE GENOMIC DNA]</scope>
</reference>
<evidence type="ECO:0000313" key="4">
    <source>
        <dbReference type="Proteomes" id="UP000000305"/>
    </source>
</evidence>
<dbReference type="Proteomes" id="UP000000305">
    <property type="component" value="Unassembled WGS sequence"/>
</dbReference>
<dbReference type="HOGENOM" id="CLU_1504939_0_0_1"/>
<feature type="compositionally biased region" description="Basic and acidic residues" evidence="1">
    <location>
        <begin position="34"/>
        <end position="52"/>
    </location>
</feature>
<evidence type="ECO:0000256" key="1">
    <source>
        <dbReference type="SAM" id="MobiDB-lite"/>
    </source>
</evidence>
<gene>
    <name evidence="3" type="ORF">DAPPUDRAFT_238016</name>
</gene>
<dbReference type="EMBL" id="GL732532">
    <property type="protein sequence ID" value="EFX85467.1"/>
    <property type="molecule type" value="Genomic_DNA"/>
</dbReference>
<feature type="region of interest" description="Disordered" evidence="1">
    <location>
        <begin position="138"/>
        <end position="179"/>
    </location>
</feature>
<keyword evidence="2" id="KW-0732">Signal</keyword>
<protein>
    <submittedName>
        <fullName evidence="3">Uncharacterized protein</fullName>
    </submittedName>
</protein>
<name>E9G503_DAPPU</name>
<feature type="region of interest" description="Disordered" evidence="1">
    <location>
        <begin position="34"/>
        <end position="123"/>
    </location>
</feature>
<feature type="chain" id="PRO_5003240892" evidence="2">
    <location>
        <begin position="25"/>
        <end position="179"/>
    </location>
</feature>
<keyword evidence="4" id="KW-1185">Reference proteome</keyword>
<proteinExistence type="predicted"/>
<feature type="compositionally biased region" description="Basic residues" evidence="1">
    <location>
        <begin position="163"/>
        <end position="179"/>
    </location>
</feature>
<feature type="signal peptide" evidence="2">
    <location>
        <begin position="1"/>
        <end position="24"/>
    </location>
</feature>
<evidence type="ECO:0000313" key="3">
    <source>
        <dbReference type="EMBL" id="EFX85467.1"/>
    </source>
</evidence>
<dbReference type="OrthoDB" id="6360291at2759"/>
<dbReference type="InParanoid" id="E9G503"/>
<organism evidence="3 4">
    <name type="scientific">Daphnia pulex</name>
    <name type="common">Water flea</name>
    <dbReference type="NCBI Taxonomy" id="6669"/>
    <lineage>
        <taxon>Eukaryota</taxon>
        <taxon>Metazoa</taxon>
        <taxon>Ecdysozoa</taxon>
        <taxon>Arthropoda</taxon>
        <taxon>Crustacea</taxon>
        <taxon>Branchiopoda</taxon>
        <taxon>Diplostraca</taxon>
        <taxon>Cladocera</taxon>
        <taxon>Anomopoda</taxon>
        <taxon>Daphniidae</taxon>
        <taxon>Daphnia</taxon>
    </lineage>
</organism>
<dbReference type="KEGG" id="dpx:DAPPUDRAFT_238016"/>
<sequence>MFRLGYIMLAGALMLATLLKEADSLTIPQVSMSDIDHEDSHEPRVDSRELKRNSFHRPRPGATQRQQQPIRHMFEDDDDSLEDLNEKLMKQQRRRPATSQQDRKKPVQSHQWMDTSDEQPSWEVKDESLKNLFGVYWESIKDKKSNRPSKASMEDSMEDMRKQQHKAQHPAPIRNRHTF</sequence>
<accession>E9G503</accession>
<dbReference type="AlphaFoldDB" id="E9G503"/>
<evidence type="ECO:0000256" key="2">
    <source>
        <dbReference type="SAM" id="SignalP"/>
    </source>
</evidence>